<sequence>MTECLKIGTFPNHSWRCVGGDMAVKHQHHSTFHSPTPPHNHNTQLSTNPRTPPCHSLTKHACKHPEPPRETVSSRPHPPVQDQVLDAEALAPQAVPQELHHKIRAQAIESALNAIESAHKGHVNDPVVTVAEVPRMFSSTSTSSSASSSSSSSSSSPLTSRKPVFWFEHPSLQHELDREMPTTDDDSSTVHSFSGFSGVWVNEE</sequence>
<accession>A0A6A6JGA6</accession>
<dbReference type="AlphaFoldDB" id="A0A6A6JGA6"/>
<dbReference type="RefSeq" id="XP_033653120.1">
    <property type="nucleotide sequence ID" value="XM_033799791.1"/>
</dbReference>
<dbReference type="Proteomes" id="UP000800097">
    <property type="component" value="Unassembled WGS sequence"/>
</dbReference>
<organism evidence="2 3">
    <name type="scientific">Westerdykella ornata</name>
    <dbReference type="NCBI Taxonomy" id="318751"/>
    <lineage>
        <taxon>Eukaryota</taxon>
        <taxon>Fungi</taxon>
        <taxon>Dikarya</taxon>
        <taxon>Ascomycota</taxon>
        <taxon>Pezizomycotina</taxon>
        <taxon>Dothideomycetes</taxon>
        <taxon>Pleosporomycetidae</taxon>
        <taxon>Pleosporales</taxon>
        <taxon>Sporormiaceae</taxon>
        <taxon>Westerdykella</taxon>
    </lineage>
</organism>
<keyword evidence="3" id="KW-1185">Reference proteome</keyword>
<feature type="region of interest" description="Disordered" evidence="1">
    <location>
        <begin position="28"/>
        <end position="80"/>
    </location>
</feature>
<dbReference type="GeneID" id="54552966"/>
<gene>
    <name evidence="2" type="ORF">EI97DRAFT_443027</name>
</gene>
<evidence type="ECO:0000313" key="2">
    <source>
        <dbReference type="EMBL" id="KAF2275581.1"/>
    </source>
</evidence>
<evidence type="ECO:0000313" key="3">
    <source>
        <dbReference type="Proteomes" id="UP000800097"/>
    </source>
</evidence>
<name>A0A6A6JGA6_WESOR</name>
<protein>
    <submittedName>
        <fullName evidence="2">Uncharacterized protein</fullName>
    </submittedName>
</protein>
<proteinExistence type="predicted"/>
<evidence type="ECO:0000256" key="1">
    <source>
        <dbReference type="SAM" id="MobiDB-lite"/>
    </source>
</evidence>
<feature type="region of interest" description="Disordered" evidence="1">
    <location>
        <begin position="139"/>
        <end position="160"/>
    </location>
</feature>
<feature type="compositionally biased region" description="Low complexity" evidence="1">
    <location>
        <begin position="139"/>
        <end position="156"/>
    </location>
</feature>
<dbReference type="EMBL" id="ML986496">
    <property type="protein sequence ID" value="KAF2275581.1"/>
    <property type="molecule type" value="Genomic_DNA"/>
</dbReference>
<reference evidence="2" key="1">
    <citation type="journal article" date="2020" name="Stud. Mycol.">
        <title>101 Dothideomycetes genomes: a test case for predicting lifestyles and emergence of pathogens.</title>
        <authorList>
            <person name="Haridas S."/>
            <person name="Albert R."/>
            <person name="Binder M."/>
            <person name="Bloem J."/>
            <person name="Labutti K."/>
            <person name="Salamov A."/>
            <person name="Andreopoulos B."/>
            <person name="Baker S."/>
            <person name="Barry K."/>
            <person name="Bills G."/>
            <person name="Bluhm B."/>
            <person name="Cannon C."/>
            <person name="Castanera R."/>
            <person name="Culley D."/>
            <person name="Daum C."/>
            <person name="Ezra D."/>
            <person name="Gonzalez J."/>
            <person name="Henrissat B."/>
            <person name="Kuo A."/>
            <person name="Liang C."/>
            <person name="Lipzen A."/>
            <person name="Lutzoni F."/>
            <person name="Magnuson J."/>
            <person name="Mondo S."/>
            <person name="Nolan M."/>
            <person name="Ohm R."/>
            <person name="Pangilinan J."/>
            <person name="Park H.-J."/>
            <person name="Ramirez L."/>
            <person name="Alfaro M."/>
            <person name="Sun H."/>
            <person name="Tritt A."/>
            <person name="Yoshinaga Y."/>
            <person name="Zwiers L.-H."/>
            <person name="Turgeon B."/>
            <person name="Goodwin S."/>
            <person name="Spatafora J."/>
            <person name="Crous P."/>
            <person name="Grigoriev I."/>
        </authorList>
    </citation>
    <scope>NUCLEOTIDE SEQUENCE</scope>
    <source>
        <strain evidence="2">CBS 379.55</strain>
    </source>
</reference>